<accession>A0ABQ0UDS6</accession>
<name>A0ABQ0UDS6_PSEAF</name>
<evidence type="ECO:0000313" key="2">
    <source>
        <dbReference type="Proteomes" id="UP000321189"/>
    </source>
</evidence>
<comment type="caution">
    <text evidence="1">The sequence shown here is derived from an EMBL/GenBank/DDBJ whole genome shotgun (WGS) entry which is preliminary data.</text>
</comment>
<proteinExistence type="predicted"/>
<dbReference type="Proteomes" id="UP000321189">
    <property type="component" value="Unassembled WGS sequence"/>
</dbReference>
<dbReference type="RefSeq" id="WP_154945397.1">
    <property type="nucleotide sequence ID" value="NZ_BJUT01000018.1"/>
</dbReference>
<evidence type="ECO:0008006" key="3">
    <source>
        <dbReference type="Google" id="ProtNLM"/>
    </source>
</evidence>
<sequence>MMSSITVKFESRSAKDNFRVATTSYELAKRASEEWEIDHHCVTGIVFVAFSIEAMLNHFGQILFDDWDTDRLDRKKLHKKLFGEVNLPDYLGTREYQNAKKCFDLRDLLAHGKTIEETIIIKMPDDISRDEVVHAVTSIRSKSHRNTSCEVLKVFIDTARKIERDIQMNGYYPNQLDLPKEDRERLLESPLSVTGIYTW</sequence>
<reference evidence="1 2" key="1">
    <citation type="submission" date="2019-07" db="EMBL/GenBank/DDBJ databases">
        <title>Whole genome shotgun sequence of Pseudoalteromonas atlantica NBRC 103033.</title>
        <authorList>
            <person name="Hosoyama A."/>
            <person name="Uohara A."/>
            <person name="Ohji S."/>
            <person name="Ichikawa N."/>
        </authorList>
    </citation>
    <scope>NUCLEOTIDE SEQUENCE [LARGE SCALE GENOMIC DNA]</scope>
    <source>
        <strain evidence="1 2">NBRC 103033</strain>
    </source>
</reference>
<evidence type="ECO:0000313" key="1">
    <source>
        <dbReference type="EMBL" id="GEK76621.1"/>
    </source>
</evidence>
<dbReference type="EMBL" id="BJUT01000018">
    <property type="protein sequence ID" value="GEK76621.1"/>
    <property type="molecule type" value="Genomic_DNA"/>
</dbReference>
<gene>
    <name evidence="1" type="ORF">PAT01_19250</name>
</gene>
<organism evidence="1 2">
    <name type="scientific">Pseudoalteromonas atlantica</name>
    <name type="common">Alteromonas atlantica</name>
    <dbReference type="NCBI Taxonomy" id="288"/>
    <lineage>
        <taxon>Bacteria</taxon>
        <taxon>Pseudomonadati</taxon>
        <taxon>Pseudomonadota</taxon>
        <taxon>Gammaproteobacteria</taxon>
        <taxon>Alteromonadales</taxon>
        <taxon>Pseudoalteromonadaceae</taxon>
        <taxon>Pseudoalteromonas</taxon>
    </lineage>
</organism>
<protein>
    <recommendedName>
        <fullName evidence="3">HEPN AbiU2-like domain-containing protein</fullName>
    </recommendedName>
</protein>
<keyword evidence="2" id="KW-1185">Reference proteome</keyword>